<dbReference type="AlphaFoldDB" id="A0A6J7C0N8"/>
<organism evidence="2">
    <name type="scientific">freshwater metagenome</name>
    <dbReference type="NCBI Taxonomy" id="449393"/>
    <lineage>
        <taxon>unclassified sequences</taxon>
        <taxon>metagenomes</taxon>
        <taxon>ecological metagenomes</taxon>
    </lineage>
</organism>
<dbReference type="EMBL" id="CAFBIY010000088">
    <property type="protein sequence ID" value="CAB4851642.1"/>
    <property type="molecule type" value="Genomic_DNA"/>
</dbReference>
<proteinExistence type="predicted"/>
<name>A0A6J7C0N8_9ZZZZ</name>
<feature type="compositionally biased region" description="Basic and acidic residues" evidence="1">
    <location>
        <begin position="51"/>
        <end position="61"/>
    </location>
</feature>
<gene>
    <name evidence="2" type="ORF">UFOPK3267_01631</name>
</gene>
<sequence>MVRSTLVSRSGAGVAVKVIVTESPSSTSSAEALTSMTGFAGVPTSTGRGSNDLRADEERRAAANPDGAATDGLIV</sequence>
<feature type="region of interest" description="Disordered" evidence="1">
    <location>
        <begin position="38"/>
        <end position="75"/>
    </location>
</feature>
<reference evidence="2" key="1">
    <citation type="submission" date="2020-05" db="EMBL/GenBank/DDBJ databases">
        <authorList>
            <person name="Chiriac C."/>
            <person name="Salcher M."/>
            <person name="Ghai R."/>
            <person name="Kavagutti S V."/>
        </authorList>
    </citation>
    <scope>NUCLEOTIDE SEQUENCE</scope>
</reference>
<evidence type="ECO:0000256" key="1">
    <source>
        <dbReference type="SAM" id="MobiDB-lite"/>
    </source>
</evidence>
<protein>
    <submittedName>
        <fullName evidence="2">Unannotated protein</fullName>
    </submittedName>
</protein>
<evidence type="ECO:0000313" key="2">
    <source>
        <dbReference type="EMBL" id="CAB4851642.1"/>
    </source>
</evidence>
<accession>A0A6J7C0N8</accession>